<organism evidence="2 3">
    <name type="scientific">Candidatus Enterococcus willemsii</name>
    <dbReference type="NCBI Taxonomy" id="1857215"/>
    <lineage>
        <taxon>Bacteria</taxon>
        <taxon>Bacillati</taxon>
        <taxon>Bacillota</taxon>
        <taxon>Bacilli</taxon>
        <taxon>Lactobacillales</taxon>
        <taxon>Enterococcaceae</taxon>
        <taxon>Enterococcus</taxon>
    </lineage>
</organism>
<dbReference type="PROSITE" id="PS50887">
    <property type="entry name" value="GGDEF"/>
    <property type="match status" value="1"/>
</dbReference>
<dbReference type="InterPro" id="IPR011990">
    <property type="entry name" value="TPR-like_helical_dom_sf"/>
</dbReference>
<reference evidence="2 3" key="1">
    <citation type="submission" date="2016-06" db="EMBL/GenBank/DDBJ databases">
        <title>Four novel species of enterococci isolated from chicken manure.</title>
        <authorList>
            <person name="Van Tyne D."/>
        </authorList>
    </citation>
    <scope>NUCLEOTIDE SEQUENCE [LARGE SCALE GENOMIC DNA]</scope>
    <source>
        <strain evidence="2 3">CU12B</strain>
    </source>
</reference>
<dbReference type="SUPFAM" id="SSF55073">
    <property type="entry name" value="Nucleotide cyclase"/>
    <property type="match status" value="1"/>
</dbReference>
<dbReference type="SMART" id="SM00267">
    <property type="entry name" value="GGDEF"/>
    <property type="match status" value="1"/>
</dbReference>
<evidence type="ECO:0000313" key="2">
    <source>
        <dbReference type="EMBL" id="KAF1305130.1"/>
    </source>
</evidence>
<dbReference type="PANTHER" id="PTHR45138:SF9">
    <property type="entry name" value="DIGUANYLATE CYCLASE DGCM-RELATED"/>
    <property type="match status" value="1"/>
</dbReference>
<gene>
    <name evidence="2" type="ORF">BAU17_04960</name>
</gene>
<dbReference type="CDD" id="cd01949">
    <property type="entry name" value="GGDEF"/>
    <property type="match status" value="1"/>
</dbReference>
<comment type="caution">
    <text evidence="2">The sequence shown here is derived from an EMBL/GenBank/DDBJ whole genome shotgun (WGS) entry which is preliminary data.</text>
</comment>
<evidence type="ECO:0000313" key="3">
    <source>
        <dbReference type="Proteomes" id="UP000782705"/>
    </source>
</evidence>
<proteinExistence type="predicted"/>
<dbReference type="InterPro" id="IPR043128">
    <property type="entry name" value="Rev_trsase/Diguanyl_cyclase"/>
</dbReference>
<evidence type="ECO:0000259" key="1">
    <source>
        <dbReference type="PROSITE" id="PS50887"/>
    </source>
</evidence>
<protein>
    <recommendedName>
        <fullName evidence="1">GGDEF domain-containing protein</fullName>
    </recommendedName>
</protein>
<dbReference type="RefSeq" id="WP_161901437.1">
    <property type="nucleotide sequence ID" value="NZ_MAEL01000023.1"/>
</dbReference>
<name>A0ABQ6Z172_9ENTE</name>
<dbReference type="NCBIfam" id="TIGR00254">
    <property type="entry name" value="GGDEF"/>
    <property type="match status" value="1"/>
</dbReference>
<feature type="domain" description="GGDEF" evidence="1">
    <location>
        <begin position="393"/>
        <end position="528"/>
    </location>
</feature>
<dbReference type="Gene3D" id="3.30.70.270">
    <property type="match status" value="1"/>
</dbReference>
<dbReference type="Gene3D" id="1.25.40.10">
    <property type="entry name" value="Tetratricopeptide repeat domain"/>
    <property type="match status" value="1"/>
</dbReference>
<dbReference type="PANTHER" id="PTHR45138">
    <property type="entry name" value="REGULATORY COMPONENTS OF SENSORY TRANSDUCTION SYSTEM"/>
    <property type="match status" value="1"/>
</dbReference>
<keyword evidence="3" id="KW-1185">Reference proteome</keyword>
<dbReference type="SUPFAM" id="SSF48452">
    <property type="entry name" value="TPR-like"/>
    <property type="match status" value="1"/>
</dbReference>
<accession>A0ABQ6Z172</accession>
<sequence length="528" mass="61852">MKITHQYSEEILEKKQQIEEYHASNIKKTKALCKELVHIGELLEDENLLGFAYHYLALSYHFENKFQKFQEALVIGLKYQLRASDSELLARTYNVLGATAVFSTNNSQAMDYFITALRYAKKDNHREIIGIINGNIGNVYRELADYQKALDYLQLSLADIDLNPTTFVKQMDLTILYSNMAFTLLDLGEIEEAYYWYRKITFDIIHRDIQIALYIFEIRYFHLIGETKKSGQKLQQLLIFLEPGDFSWISYDDILFLCRFLQESGNVDALLQILSSLDRILKQSNLTKFKLQFLDYKIFCYEEKNWQPKLVAAYAAHYKLSKQLEKEVEESLRKDIHLREELEAIRNEHQQIQSENLLLLEKSRQDFLTSLPNREWAEEQMVLLYLNAIKHQTSMAIEVLDIDNFKCFNDTLGHQHGDRYLLMLAGLLDEMNDEDVFCARQGGDEFVILYRNKTTQEILAIAERLRQNVIQLSMIESEDHQLPMTISQGICHFTPSGDKTIVDYYQLADKALYTVKKKQKNDIYLTKG</sequence>
<dbReference type="InterPro" id="IPR050469">
    <property type="entry name" value="Diguanylate_Cyclase"/>
</dbReference>
<dbReference type="EMBL" id="MAEL01000023">
    <property type="protein sequence ID" value="KAF1305130.1"/>
    <property type="molecule type" value="Genomic_DNA"/>
</dbReference>
<dbReference type="InterPro" id="IPR029787">
    <property type="entry name" value="Nucleotide_cyclase"/>
</dbReference>
<dbReference type="Pfam" id="PF00990">
    <property type="entry name" value="GGDEF"/>
    <property type="match status" value="1"/>
</dbReference>
<dbReference type="Proteomes" id="UP000782705">
    <property type="component" value="Unassembled WGS sequence"/>
</dbReference>
<dbReference type="InterPro" id="IPR000160">
    <property type="entry name" value="GGDEF_dom"/>
</dbReference>